<dbReference type="InterPro" id="IPR055128">
    <property type="entry name" value="HypF_C_2"/>
</dbReference>
<evidence type="ECO:0000256" key="3">
    <source>
        <dbReference type="ARBA" id="ARBA00022598"/>
    </source>
</evidence>
<dbReference type="InterPro" id="IPR017968">
    <property type="entry name" value="Acylphosphatase_CS"/>
</dbReference>
<dbReference type="PIRSF" id="PIRSF006256">
    <property type="entry name" value="CMPcnvr_hdrg_mat"/>
    <property type="match status" value="1"/>
</dbReference>
<proteinExistence type="inferred from homology"/>
<dbReference type="PANTHER" id="PTHR42959">
    <property type="entry name" value="CARBAMOYLTRANSFERASE"/>
    <property type="match status" value="1"/>
</dbReference>
<keyword evidence="3" id="KW-0436">Ligase</keyword>
<reference evidence="13" key="1">
    <citation type="journal article" date="2019" name="Int. J. Syst. Evol. Microbiol.">
        <title>The Global Catalogue of Microorganisms (GCM) 10K type strain sequencing project: providing services to taxonomists for standard genome sequencing and annotation.</title>
        <authorList>
            <consortium name="The Broad Institute Genomics Platform"/>
            <consortium name="The Broad Institute Genome Sequencing Center for Infectious Disease"/>
            <person name="Wu L."/>
            <person name="Ma J."/>
        </authorList>
    </citation>
    <scope>NUCLEOTIDE SEQUENCE [LARGE SCALE GENOMIC DNA]</scope>
    <source>
        <strain evidence="13">JCM 17336</strain>
    </source>
</reference>
<dbReference type="Pfam" id="PF01300">
    <property type="entry name" value="Sua5_yciO_yrdC"/>
    <property type="match status" value="1"/>
</dbReference>
<comment type="catalytic activity">
    <reaction evidence="9">
        <text>an acyl phosphate + H2O = a carboxylate + phosphate + H(+)</text>
        <dbReference type="Rhea" id="RHEA:14965"/>
        <dbReference type="ChEBI" id="CHEBI:15377"/>
        <dbReference type="ChEBI" id="CHEBI:15378"/>
        <dbReference type="ChEBI" id="CHEBI:29067"/>
        <dbReference type="ChEBI" id="CHEBI:43474"/>
        <dbReference type="ChEBI" id="CHEBI:59918"/>
        <dbReference type="EC" id="3.6.1.7"/>
    </reaction>
</comment>
<dbReference type="Pfam" id="PF07503">
    <property type="entry name" value="zf-HYPF"/>
    <property type="match status" value="2"/>
</dbReference>
<comment type="similarity">
    <text evidence="2 8">Belongs to the carbamoyltransferase HypF family.</text>
</comment>
<comment type="pathway">
    <text evidence="1">Protein modification; [NiFe] hydrogenase maturation.</text>
</comment>
<dbReference type="InterPro" id="IPR051060">
    <property type="entry name" value="Carbamoyltrans_HypF-like"/>
</dbReference>
<dbReference type="InterPro" id="IPR036046">
    <property type="entry name" value="Acylphosphatase-like_dom_sf"/>
</dbReference>
<dbReference type="Gene3D" id="3.30.420.360">
    <property type="match status" value="1"/>
</dbReference>
<evidence type="ECO:0000256" key="9">
    <source>
        <dbReference type="PROSITE-ProRule" id="PRU00520"/>
    </source>
</evidence>
<evidence type="ECO:0000256" key="6">
    <source>
        <dbReference type="ARBA" id="ARBA00022833"/>
    </source>
</evidence>
<dbReference type="InterPro" id="IPR041440">
    <property type="entry name" value="HypF_C"/>
</dbReference>
<evidence type="ECO:0000256" key="2">
    <source>
        <dbReference type="ARBA" id="ARBA00008097"/>
    </source>
</evidence>
<dbReference type="SUPFAM" id="SSF55821">
    <property type="entry name" value="YrdC/RibB"/>
    <property type="match status" value="1"/>
</dbReference>
<feature type="active site" evidence="9">
    <location>
        <position position="37"/>
    </location>
</feature>
<evidence type="ECO:0000256" key="1">
    <source>
        <dbReference type="ARBA" id="ARBA00004711"/>
    </source>
</evidence>
<dbReference type="PROSITE" id="PS51163">
    <property type="entry name" value="YRDC"/>
    <property type="match status" value="1"/>
</dbReference>
<evidence type="ECO:0000259" key="11">
    <source>
        <dbReference type="PROSITE" id="PS51163"/>
    </source>
</evidence>
<feature type="domain" description="Acylphosphatase-like" evidence="10">
    <location>
        <begin position="4"/>
        <end position="91"/>
    </location>
</feature>
<comment type="catalytic activity">
    <reaction evidence="7">
        <text>C-terminal L-cysteinyl-[HypE protein] + carbamoyl phosphate + ATP + H2O = C-terminal S-carboxamide-L-cysteinyl-[HypE protein] + AMP + phosphate + diphosphate + H(+)</text>
        <dbReference type="Rhea" id="RHEA:55636"/>
        <dbReference type="Rhea" id="RHEA-COMP:14247"/>
        <dbReference type="Rhea" id="RHEA-COMP:14392"/>
        <dbReference type="ChEBI" id="CHEBI:15377"/>
        <dbReference type="ChEBI" id="CHEBI:15378"/>
        <dbReference type="ChEBI" id="CHEBI:30616"/>
        <dbReference type="ChEBI" id="CHEBI:33019"/>
        <dbReference type="ChEBI" id="CHEBI:43474"/>
        <dbReference type="ChEBI" id="CHEBI:58228"/>
        <dbReference type="ChEBI" id="CHEBI:76913"/>
        <dbReference type="ChEBI" id="CHEBI:139126"/>
        <dbReference type="ChEBI" id="CHEBI:456215"/>
    </reaction>
</comment>
<dbReference type="SUPFAM" id="SSF54975">
    <property type="entry name" value="Acylphosphatase/BLUF domain-like"/>
    <property type="match status" value="1"/>
</dbReference>
<keyword evidence="4" id="KW-0479">Metal-binding</keyword>
<dbReference type="Gene3D" id="3.90.870.50">
    <property type="match status" value="1"/>
</dbReference>
<keyword evidence="9" id="KW-0378">Hydrolase</keyword>
<dbReference type="Pfam" id="PF17788">
    <property type="entry name" value="HypF_C"/>
    <property type="match status" value="1"/>
</dbReference>
<dbReference type="NCBIfam" id="TIGR00143">
    <property type="entry name" value="hypF"/>
    <property type="match status" value="1"/>
</dbReference>
<dbReference type="Pfam" id="PF22521">
    <property type="entry name" value="HypF_C_2"/>
    <property type="match status" value="1"/>
</dbReference>
<keyword evidence="5" id="KW-0863">Zinc-finger</keyword>
<dbReference type="InterPro" id="IPR004421">
    <property type="entry name" value="Carbamoyltransferase_HypF"/>
</dbReference>
<evidence type="ECO:0000256" key="5">
    <source>
        <dbReference type="ARBA" id="ARBA00022771"/>
    </source>
</evidence>
<dbReference type="InterPro" id="IPR011125">
    <property type="entry name" value="Znf_HypF"/>
</dbReference>
<accession>A0ABP7FXF0</accession>
<dbReference type="PANTHER" id="PTHR42959:SF1">
    <property type="entry name" value="CARBAMOYLTRANSFERASE HYPF"/>
    <property type="match status" value="1"/>
</dbReference>
<evidence type="ECO:0000256" key="4">
    <source>
        <dbReference type="ARBA" id="ARBA00022723"/>
    </source>
</evidence>
<sequence length="763" mass="86865">MNPTFQITISGSVQGVGFRPFVYNLAISYDLKGYVSNNENGVIIIVQEKSPTVTEFYKELKKKHPKNAKIKHIEIVEILSDETFDTFSIRPTEKNIAINAPLTPDFAICKNCKSEVLDPNNRRYSYPFISCTSCGPRYAIARKFPFERENTSLNEFKMCKTCLEEYNNPKDIRFHSQTNSCPECGVRISFTDNKGIITKGTNKEIFEALCEKLTAGKIIAVKNISGYLLLCDATNPKAVLELRNRKKRLTKPFAVLFKDIKQIENYLYCQKAEKKAITSCQAPIVILPLKKKADLAITEISPAIETVGAMLPNSGILHLISNLFQKPFVATSGNFNGAAICMNQNEALKSLNSVADFYLHHDLEIQHSQDDSILKFSKKHKQKVILRRARGLAPNLNLSFLAPRSEKLLCLGSDLKNTITITPNEQTYISEYIGDLANYDTYNRFEKKINSYLTFFNFSPQKIIYDPHPSYQSANKISAFTFENKTIETLTIQHHEAHFAAILGEKNLWKKRKILGVIWDGAGFGSNTEIFGSEFFEYNLGQINRIGHLEYFPWILGDQMSRNPKIAAFSISRNNHHFQQLFNKNEIKIYSKHIENSVIKTSSMGRLFDAAAFILGFKNPILFEGEAGMYLEKLAQEAFSKSTVKLKDYLQDEKITNLIPTKTLLLNLNKAVKNNTQIENAALNFHYTLVKCIEKIARHKKSKHLAFSGGVFQNTVLIDLIIDHLKPKYKLHFHEMLSPNDENISFGQLSHYLHLKKLKHGYS</sequence>
<dbReference type="PROSITE" id="PS51160">
    <property type="entry name" value="ACYLPHOSPHATASE_3"/>
    <property type="match status" value="1"/>
</dbReference>
<organism evidence="12 13">
    <name type="scientific">Flavobacterium ginsengisoli</name>
    <dbReference type="NCBI Taxonomy" id="871694"/>
    <lineage>
        <taxon>Bacteria</taxon>
        <taxon>Pseudomonadati</taxon>
        <taxon>Bacteroidota</taxon>
        <taxon>Flavobacteriia</taxon>
        <taxon>Flavobacteriales</taxon>
        <taxon>Flavobacteriaceae</taxon>
        <taxon>Flavobacterium</taxon>
    </lineage>
</organism>
<evidence type="ECO:0000313" key="12">
    <source>
        <dbReference type="EMBL" id="GAA3748401.1"/>
    </source>
</evidence>
<dbReference type="RefSeq" id="WP_345159773.1">
    <property type="nucleotide sequence ID" value="NZ_BAABDT010000006.1"/>
</dbReference>
<gene>
    <name evidence="12" type="primary">hypF</name>
    <name evidence="12" type="ORF">GCM10022422_36240</name>
</gene>
<comment type="caution">
    <text evidence="12">The sequence shown here is derived from an EMBL/GenBank/DDBJ whole genome shotgun (WGS) entry which is preliminary data.</text>
</comment>
<evidence type="ECO:0000259" key="10">
    <source>
        <dbReference type="PROSITE" id="PS51160"/>
    </source>
</evidence>
<evidence type="ECO:0000313" key="13">
    <source>
        <dbReference type="Proteomes" id="UP001501367"/>
    </source>
</evidence>
<dbReference type="Pfam" id="PF00708">
    <property type="entry name" value="Acylphosphatase"/>
    <property type="match status" value="1"/>
</dbReference>
<dbReference type="InterPro" id="IPR001792">
    <property type="entry name" value="Acylphosphatase-like_dom"/>
</dbReference>
<dbReference type="InterPro" id="IPR017945">
    <property type="entry name" value="DHBP_synth_RibB-like_a/b_dom"/>
</dbReference>
<name>A0ABP7FXF0_9FLAO</name>
<protein>
    <recommendedName>
        <fullName evidence="8">Carbamoyltransferase</fullName>
        <ecNumber evidence="8">6.2.-.-</ecNumber>
    </recommendedName>
</protein>
<evidence type="ECO:0000256" key="8">
    <source>
        <dbReference type="PIRNR" id="PIRNR006256"/>
    </source>
</evidence>
<dbReference type="Gene3D" id="3.30.420.40">
    <property type="match status" value="1"/>
</dbReference>
<dbReference type="Proteomes" id="UP001501367">
    <property type="component" value="Unassembled WGS sequence"/>
</dbReference>
<dbReference type="EC" id="6.2.-.-" evidence="8"/>
<dbReference type="InterPro" id="IPR006070">
    <property type="entry name" value="Sua5-like_dom"/>
</dbReference>
<dbReference type="EMBL" id="BAABDT010000006">
    <property type="protein sequence ID" value="GAA3748401.1"/>
    <property type="molecule type" value="Genomic_DNA"/>
</dbReference>
<evidence type="ECO:0000256" key="7">
    <source>
        <dbReference type="ARBA" id="ARBA00048220"/>
    </source>
</evidence>
<feature type="active site" evidence="9">
    <location>
        <position position="19"/>
    </location>
</feature>
<keyword evidence="6" id="KW-0862">Zinc</keyword>
<dbReference type="Gene3D" id="3.30.110.120">
    <property type="match status" value="1"/>
</dbReference>
<feature type="domain" description="YrdC-like" evidence="11">
    <location>
        <begin position="203"/>
        <end position="391"/>
    </location>
</feature>
<dbReference type="PROSITE" id="PS00150">
    <property type="entry name" value="ACYLPHOSPHATASE_1"/>
    <property type="match status" value="1"/>
</dbReference>
<keyword evidence="13" id="KW-1185">Reference proteome</keyword>